<name>A0A5B7HGX3_PORTR</name>
<evidence type="ECO:0008006" key="4">
    <source>
        <dbReference type="Google" id="ProtNLM"/>
    </source>
</evidence>
<organism evidence="2 3">
    <name type="scientific">Portunus trituberculatus</name>
    <name type="common">Swimming crab</name>
    <name type="synonym">Neptunus trituberculatus</name>
    <dbReference type="NCBI Taxonomy" id="210409"/>
    <lineage>
        <taxon>Eukaryota</taxon>
        <taxon>Metazoa</taxon>
        <taxon>Ecdysozoa</taxon>
        <taxon>Arthropoda</taxon>
        <taxon>Crustacea</taxon>
        <taxon>Multicrustacea</taxon>
        <taxon>Malacostraca</taxon>
        <taxon>Eumalacostraca</taxon>
        <taxon>Eucarida</taxon>
        <taxon>Decapoda</taxon>
        <taxon>Pleocyemata</taxon>
        <taxon>Brachyura</taxon>
        <taxon>Eubrachyura</taxon>
        <taxon>Portunoidea</taxon>
        <taxon>Portunidae</taxon>
        <taxon>Portuninae</taxon>
        <taxon>Portunus</taxon>
    </lineage>
</organism>
<dbReference type="AlphaFoldDB" id="A0A5B7HGX3"/>
<feature type="signal peptide" evidence="1">
    <location>
        <begin position="1"/>
        <end position="24"/>
    </location>
</feature>
<comment type="caution">
    <text evidence="2">The sequence shown here is derived from an EMBL/GenBank/DDBJ whole genome shotgun (WGS) entry which is preliminary data.</text>
</comment>
<accession>A0A5B7HGX3</accession>
<proteinExistence type="predicted"/>
<evidence type="ECO:0000313" key="2">
    <source>
        <dbReference type="EMBL" id="MPC72091.1"/>
    </source>
</evidence>
<evidence type="ECO:0000313" key="3">
    <source>
        <dbReference type="Proteomes" id="UP000324222"/>
    </source>
</evidence>
<sequence length="67" mass="7458">MSGVRKRLLVWYLMLESAYGKSRACCLGPRLQDGEDVAQGNWRPVSTYPPLMDRRGVLSGDPVLTSC</sequence>
<keyword evidence="1" id="KW-0732">Signal</keyword>
<protein>
    <recommendedName>
        <fullName evidence="4">Secreted protein</fullName>
    </recommendedName>
</protein>
<feature type="chain" id="PRO_5022964307" description="Secreted protein" evidence="1">
    <location>
        <begin position="25"/>
        <end position="67"/>
    </location>
</feature>
<dbReference type="EMBL" id="VSRR010034120">
    <property type="protein sequence ID" value="MPC72091.1"/>
    <property type="molecule type" value="Genomic_DNA"/>
</dbReference>
<evidence type="ECO:0000256" key="1">
    <source>
        <dbReference type="SAM" id="SignalP"/>
    </source>
</evidence>
<keyword evidence="3" id="KW-1185">Reference proteome</keyword>
<reference evidence="2 3" key="1">
    <citation type="submission" date="2019-05" db="EMBL/GenBank/DDBJ databases">
        <title>Another draft genome of Portunus trituberculatus and its Hox gene families provides insights of decapod evolution.</title>
        <authorList>
            <person name="Jeong J.-H."/>
            <person name="Song I."/>
            <person name="Kim S."/>
            <person name="Choi T."/>
            <person name="Kim D."/>
            <person name="Ryu S."/>
            <person name="Kim W."/>
        </authorList>
    </citation>
    <scope>NUCLEOTIDE SEQUENCE [LARGE SCALE GENOMIC DNA]</scope>
    <source>
        <tissue evidence="2">Muscle</tissue>
    </source>
</reference>
<dbReference type="Proteomes" id="UP000324222">
    <property type="component" value="Unassembled WGS sequence"/>
</dbReference>
<gene>
    <name evidence="2" type="ORF">E2C01_066384</name>
</gene>